<evidence type="ECO:0000256" key="16">
    <source>
        <dbReference type="ARBA" id="ARBA00023288"/>
    </source>
</evidence>
<dbReference type="SMART" id="SM00079">
    <property type="entry name" value="PBPe"/>
    <property type="match status" value="1"/>
</dbReference>
<evidence type="ECO:0000256" key="1">
    <source>
        <dbReference type="ARBA" id="ARBA00022448"/>
    </source>
</evidence>
<feature type="transmembrane region" description="Helical" evidence="23">
    <location>
        <begin position="771"/>
        <end position="793"/>
    </location>
</feature>
<keyword evidence="14 23" id="KW-0628">Postsynaptic cell membrane</keyword>
<feature type="disulfide bond" evidence="22">
    <location>
        <begin position="694"/>
        <end position="749"/>
    </location>
</feature>
<dbReference type="InterPro" id="IPR028082">
    <property type="entry name" value="Peripla_BP_I"/>
</dbReference>
<accession>A0A8C1PAN3</accession>
<keyword evidence="8 23" id="KW-0406">Ion transport</keyword>
<feature type="site" description="Interaction with the cone snail toxin Con-ikot-ikot" evidence="21">
    <location>
        <position position="636"/>
    </location>
</feature>
<dbReference type="Gene3D" id="1.10.287.70">
    <property type="match status" value="1"/>
</dbReference>
<evidence type="ECO:0000256" key="9">
    <source>
        <dbReference type="ARBA" id="ARBA00023136"/>
    </source>
</evidence>
<evidence type="ECO:0000256" key="17">
    <source>
        <dbReference type="ARBA" id="ARBA00023303"/>
    </source>
</evidence>
<dbReference type="SUPFAM" id="SSF53822">
    <property type="entry name" value="Periplasmic binding protein-like I"/>
    <property type="match status" value="1"/>
</dbReference>
<dbReference type="GO" id="GO:0045211">
    <property type="term" value="C:postsynaptic membrane"/>
    <property type="evidence" value="ECO:0007669"/>
    <property type="project" value="UniProtKB-SubCell"/>
</dbReference>
<dbReference type="CDD" id="cd13727">
    <property type="entry name" value="PBP2_iGluR_AMPA_GluR4"/>
    <property type="match status" value="1"/>
</dbReference>
<evidence type="ECO:0000256" key="21">
    <source>
        <dbReference type="PIRSR" id="PIRSR601508-2"/>
    </source>
</evidence>
<evidence type="ECO:0000256" key="23">
    <source>
        <dbReference type="RuleBase" id="RU367118"/>
    </source>
</evidence>
<dbReference type="GO" id="GO:0007166">
    <property type="term" value="P:cell surface receptor signaling pathway"/>
    <property type="evidence" value="ECO:0007669"/>
    <property type="project" value="UniProtKB-ARBA"/>
</dbReference>
<evidence type="ECO:0000256" key="5">
    <source>
        <dbReference type="ARBA" id="ARBA00022729"/>
    </source>
</evidence>
<feature type="transmembrane region" description="Helical" evidence="23">
    <location>
        <begin position="579"/>
        <end position="600"/>
    </location>
</feature>
<evidence type="ECO:0000256" key="7">
    <source>
        <dbReference type="ARBA" id="ARBA00023018"/>
    </source>
</evidence>
<dbReference type="FunFam" id="3.40.190.10:FF:000666">
    <property type="entry name" value="Glutamate receptor, ionotropic, AMPA 2a"/>
    <property type="match status" value="1"/>
</dbReference>
<dbReference type="GO" id="GO:0022824">
    <property type="term" value="F:transmitter-gated monoatomic ion channel activity"/>
    <property type="evidence" value="ECO:0007669"/>
    <property type="project" value="UniProtKB-ARBA"/>
</dbReference>
<feature type="binding site" evidence="20">
    <location>
        <position position="463"/>
    </location>
    <ligand>
        <name>L-glutamate</name>
        <dbReference type="ChEBI" id="CHEBI:29985"/>
    </ligand>
</feature>
<dbReference type="Ensembl" id="ENSCCRT00010113785.1">
    <property type="protein sequence ID" value="ENSCCRP00010102433.1"/>
    <property type="gene ID" value="ENSCCRG00010038771.1"/>
</dbReference>
<feature type="binding site" evidence="20">
    <location>
        <position position="630"/>
    </location>
    <ligand>
        <name>L-glutamate</name>
        <dbReference type="ChEBI" id="CHEBI:29985"/>
    </ligand>
</feature>
<feature type="chain" id="PRO_5034964948" description="Glutamate receptor" evidence="23">
    <location>
        <begin position="17"/>
        <end position="866"/>
    </location>
</feature>
<evidence type="ECO:0000259" key="24">
    <source>
        <dbReference type="SMART" id="SM00079"/>
    </source>
</evidence>
<feature type="transmembrane region" description="Helical" evidence="23">
    <location>
        <begin position="504"/>
        <end position="526"/>
    </location>
</feature>
<evidence type="ECO:0000256" key="12">
    <source>
        <dbReference type="ARBA" id="ARBA00023170"/>
    </source>
</evidence>
<evidence type="ECO:0000256" key="4">
    <source>
        <dbReference type="ARBA" id="ARBA00022692"/>
    </source>
</evidence>
<evidence type="ECO:0000256" key="2">
    <source>
        <dbReference type="ARBA" id="ARBA00022475"/>
    </source>
</evidence>
<keyword evidence="3" id="KW-0597">Phosphoprotein</keyword>
<evidence type="ECO:0000256" key="13">
    <source>
        <dbReference type="ARBA" id="ARBA00023180"/>
    </source>
</evidence>
<dbReference type="PRINTS" id="PR00177">
    <property type="entry name" value="NMDARECEPTOR"/>
</dbReference>
<feature type="site" description="Interaction with the cone snail toxin Con-ikot-ikot" evidence="21">
    <location>
        <position position="728"/>
    </location>
</feature>
<evidence type="ECO:0000256" key="3">
    <source>
        <dbReference type="ARBA" id="ARBA00022553"/>
    </source>
</evidence>
<reference evidence="26" key="2">
    <citation type="submission" date="2025-09" db="UniProtKB">
        <authorList>
            <consortium name="Ensembl"/>
        </authorList>
    </citation>
    <scope>IDENTIFICATION</scope>
</reference>
<dbReference type="AlphaFoldDB" id="A0A8C1PAN3"/>
<keyword evidence="4 23" id="KW-0812">Transmembrane</keyword>
<feature type="site" description="Crucial to convey clamshell closure to channel opening" evidence="21">
    <location>
        <position position="609"/>
    </location>
</feature>
<evidence type="ECO:0000256" key="18">
    <source>
        <dbReference type="ARBA" id="ARBA00034104"/>
    </source>
</evidence>
<feature type="binding site" evidence="20">
    <location>
        <position position="681"/>
    </location>
    <ligand>
        <name>L-glutamate</name>
        <dbReference type="ChEBI" id="CHEBI:29985"/>
    </ligand>
</feature>
<keyword evidence="2 23" id="KW-1003">Cell membrane</keyword>
<feature type="binding site" evidence="20">
    <location>
        <position position="461"/>
    </location>
    <ligand>
        <name>L-glutamate</name>
        <dbReference type="ChEBI" id="CHEBI:29985"/>
    </ligand>
</feature>
<feature type="signal peptide" evidence="23">
    <location>
        <begin position="1"/>
        <end position="16"/>
    </location>
</feature>
<feature type="binding site" evidence="20">
    <location>
        <position position="468"/>
    </location>
    <ligand>
        <name>L-glutamate</name>
        <dbReference type="ChEBI" id="CHEBI:29985"/>
    </ligand>
</feature>
<reference evidence="26" key="1">
    <citation type="submission" date="2025-08" db="UniProtKB">
        <authorList>
            <consortium name="Ensembl"/>
        </authorList>
    </citation>
    <scope>IDENTIFICATION</scope>
</reference>
<evidence type="ECO:0000259" key="25">
    <source>
        <dbReference type="SMART" id="SM00918"/>
    </source>
</evidence>
<dbReference type="InterPro" id="IPR019594">
    <property type="entry name" value="Glu/Gly-bd"/>
</dbReference>
<evidence type="ECO:0000313" key="27">
    <source>
        <dbReference type="Proteomes" id="UP000694427"/>
    </source>
</evidence>
<dbReference type="FunFam" id="3.40.50.2300:FF:000004">
    <property type="entry name" value="Glutamate receptor, ionotropic, AMPA 2"/>
    <property type="match status" value="1"/>
</dbReference>
<dbReference type="FunFam" id="1.10.287.70:FF:000067">
    <property type="entry name" value="glutamate receptor 2 isoform X1"/>
    <property type="match status" value="1"/>
</dbReference>
<keyword evidence="12 23" id="KW-0675">Receptor</keyword>
<comment type="catalytic activity">
    <reaction evidence="19">
        <text>Ca(2+)(in) = Ca(2+)(out)</text>
        <dbReference type="Rhea" id="RHEA:29671"/>
        <dbReference type="ChEBI" id="CHEBI:29108"/>
    </reaction>
</comment>
<name>A0A8C1PAN3_CYPCA</name>
<protein>
    <recommendedName>
        <fullName evidence="23">Glutamate receptor</fullName>
    </recommendedName>
</protein>
<comment type="function">
    <text evidence="23">Receptor for glutamate that functions as a ligand-gated ion channel in the central nervous system and plays an important role in excitatory synaptic transmission. L-glutamate acts as an excitatory neurotransmitter at many synapses in the central nervous system.</text>
</comment>
<dbReference type="SMART" id="SM00918">
    <property type="entry name" value="Lig_chan-Glu_bd"/>
    <property type="match status" value="1"/>
</dbReference>
<evidence type="ECO:0000256" key="6">
    <source>
        <dbReference type="ARBA" id="ARBA00022989"/>
    </source>
</evidence>
<feature type="binding site" evidence="20">
    <location>
        <position position="631"/>
    </location>
    <ligand>
        <name>L-glutamate</name>
        <dbReference type="ChEBI" id="CHEBI:29985"/>
    </ligand>
</feature>
<feature type="site" description="Interaction with the cone snail toxin Con-ikot-ikot" evidence="21">
    <location>
        <position position="436"/>
    </location>
</feature>
<keyword evidence="5 23" id="KW-0732">Signal</keyword>
<keyword evidence="15 23" id="KW-1071">Ligand-gated ion channel</keyword>
<dbReference type="InterPro" id="IPR001828">
    <property type="entry name" value="ANF_lig-bd_rcpt"/>
</dbReference>
<dbReference type="PANTHER" id="PTHR18966">
    <property type="entry name" value="IONOTROPIC GLUTAMATE RECEPTOR"/>
    <property type="match status" value="1"/>
</dbReference>
<dbReference type="Gene3D" id="3.40.50.2300">
    <property type="match status" value="3"/>
</dbReference>
<dbReference type="Gene3D" id="3.40.190.10">
    <property type="entry name" value="Periplasmic binding protein-like II"/>
    <property type="match status" value="2"/>
</dbReference>
<keyword evidence="11 22" id="KW-1015">Disulfide bond</keyword>
<keyword evidence="16" id="KW-0449">Lipoprotein</keyword>
<keyword evidence="10" id="KW-0564">Palmitate</keyword>
<keyword evidence="17 23" id="KW-0407">Ion channel</keyword>
<feature type="domain" description="Ionotropic glutamate receptor L-glutamate and glycine-binding" evidence="25">
    <location>
        <begin position="387"/>
        <end position="452"/>
    </location>
</feature>
<sequence>MRILVLIPLLWGLSEGAFPSSVQIGGLFIRNTDQEYTAFRLAIFLHNTSPNATEAPFNLVPHVDNIETLCETTALHISLVTPSFPAEGETQFVLQLRPSIRGALLSLLDHYDWSRFIFLYDTDRGYAILQAIMEKAGQNGWQVSAICVENFNDASYRRLLEDLDRRQEKKFVIDLEAERLQNILEQIVSVGKHVKGYHYIIANLGFKDISLERFMHGGANVTGFQLVDFSKPMVIKLMQRWNKLDQREYPGSESPPRYTSSLTYDGVLVMAEAFRNLRRQKIDISRRGNAGDCLANPAAPWNQGIDMERTLKQVRIQGLTGNIQFDHYGRRVNYTMDVFELKSNGPRKIGYWNDLDKLVLVQNELSMGNDSAMENRTVIVTTIMEGPYVMLKKNWEMYEGNDQFEGYCVDLASEIAKHIGIRYKISIVPDGKYGARDPETKIWNGMVGELVYGKAEIAVAPLTITLVREEVIDFSKPFMSLGISIMIKKPQKSKPGVFSFLDPLAYEIWMCIVFAYIGVSVVLFLVSRFSPYEWHTEEPEEGSDGPPSDQPPNEFGIFNSLWFSLGAFMQSLSGRIVGGVWWFFTLIIISSYTANLAAFLTVERMVSPIESAEDLAKQTEIAYGTLDSGSTKEFFRRSKIAVYEKMWSYMKSAEPTVFTKTTAEGVARVRKSKGKYAFLLESTMNEYTEQRKPCDTMKVGGNLDSKGYGVATPKGSQLRTPVNLAVLKLSEAGVLDKLKNKWWYDKGECGPKDSGSKDKSSQALSLSNVAGVFYILVGGLGLAMLVALVEFCYKSRAEAKKLKLTFSEAMRNKARLSITGSLGENGRVLTPDCPKAVHSGPSFRHGPALAVVSSDLPQKPKTHLVP</sequence>
<evidence type="ECO:0000256" key="8">
    <source>
        <dbReference type="ARBA" id="ARBA00023065"/>
    </source>
</evidence>
<evidence type="ECO:0000313" key="26">
    <source>
        <dbReference type="Ensembl" id="ENSCCRP00010102433.1"/>
    </source>
</evidence>
<keyword evidence="9 23" id="KW-0472">Membrane</keyword>
<keyword evidence="13" id="KW-0325">Glycoprotein</keyword>
<evidence type="ECO:0000256" key="14">
    <source>
        <dbReference type="ARBA" id="ARBA00023257"/>
    </source>
</evidence>
<evidence type="ECO:0000256" key="20">
    <source>
        <dbReference type="PIRSR" id="PIRSR601508-1"/>
    </source>
</evidence>
<keyword evidence="6 23" id="KW-1133">Transmembrane helix</keyword>
<comment type="similarity">
    <text evidence="23">Belongs to the glutamate-gated ion channel (TC 1.A.10.1) family.</text>
</comment>
<evidence type="ECO:0000256" key="19">
    <source>
        <dbReference type="ARBA" id="ARBA00036634"/>
    </source>
</evidence>
<keyword evidence="1 23" id="KW-0813">Transport</keyword>
<dbReference type="Pfam" id="PF01094">
    <property type="entry name" value="ANF_receptor"/>
    <property type="match status" value="1"/>
</dbReference>
<dbReference type="InterPro" id="IPR015683">
    <property type="entry name" value="Ionotropic_Glu_rcpt"/>
</dbReference>
<keyword evidence="27" id="KW-1185">Reference proteome</keyword>
<dbReference type="SUPFAM" id="SSF53850">
    <property type="entry name" value="Periplasmic binding protein-like II"/>
    <property type="match status" value="1"/>
</dbReference>
<dbReference type="Pfam" id="PF10613">
    <property type="entry name" value="Lig_chan-Glu_bd"/>
    <property type="match status" value="1"/>
</dbReference>
<dbReference type="Pfam" id="PF00060">
    <property type="entry name" value="Lig_chan"/>
    <property type="match status" value="1"/>
</dbReference>
<dbReference type="FunFam" id="3.40.190.10:FF:000001">
    <property type="entry name" value="Glutamate receptor ionotropic, kainate 2"/>
    <property type="match status" value="1"/>
</dbReference>
<organism evidence="26 27">
    <name type="scientific">Cyprinus carpio</name>
    <name type="common">Common carp</name>
    <dbReference type="NCBI Taxonomy" id="7962"/>
    <lineage>
        <taxon>Eukaryota</taxon>
        <taxon>Metazoa</taxon>
        <taxon>Chordata</taxon>
        <taxon>Craniata</taxon>
        <taxon>Vertebrata</taxon>
        <taxon>Euteleostomi</taxon>
        <taxon>Actinopterygii</taxon>
        <taxon>Neopterygii</taxon>
        <taxon>Teleostei</taxon>
        <taxon>Ostariophysi</taxon>
        <taxon>Cypriniformes</taxon>
        <taxon>Cyprinidae</taxon>
        <taxon>Cyprininae</taxon>
        <taxon>Cyprinus</taxon>
    </lineage>
</organism>
<proteinExistence type="inferred from homology"/>
<dbReference type="Proteomes" id="UP000694427">
    <property type="component" value="Unplaced"/>
</dbReference>
<comment type="subcellular location">
    <subcellularLocation>
        <location evidence="18 23">Postsynaptic cell membrane</location>
        <topology evidence="18 23">Multi-pass membrane protein</topology>
    </subcellularLocation>
</comment>
<keyword evidence="7 23" id="KW-0770">Synapse</keyword>
<evidence type="ECO:0000256" key="10">
    <source>
        <dbReference type="ARBA" id="ARBA00023139"/>
    </source>
</evidence>
<dbReference type="InterPro" id="IPR001320">
    <property type="entry name" value="Iontro_rcpt_C"/>
</dbReference>
<evidence type="ECO:0000256" key="11">
    <source>
        <dbReference type="ARBA" id="ARBA00023157"/>
    </source>
</evidence>
<evidence type="ECO:0000256" key="22">
    <source>
        <dbReference type="PIRSR" id="PIRSR601508-3"/>
    </source>
</evidence>
<feature type="domain" description="Ionotropic glutamate receptor C-terminal" evidence="24">
    <location>
        <begin position="377"/>
        <end position="745"/>
    </location>
</feature>
<evidence type="ECO:0000256" key="15">
    <source>
        <dbReference type="ARBA" id="ARBA00023286"/>
    </source>
</evidence>
<dbReference type="InterPro" id="IPR001508">
    <property type="entry name" value="Iono_Glu_rcpt_met"/>
</dbReference>